<evidence type="ECO:0000256" key="1">
    <source>
        <dbReference type="SAM" id="MobiDB-lite"/>
    </source>
</evidence>
<evidence type="ECO:0000313" key="2">
    <source>
        <dbReference type="EMBL" id="KDR72309.1"/>
    </source>
</evidence>
<protein>
    <submittedName>
        <fullName evidence="2">Uncharacterized protein</fullName>
    </submittedName>
</protein>
<dbReference type="Proteomes" id="UP000027222">
    <property type="component" value="Unassembled WGS sequence"/>
</dbReference>
<dbReference type="HOGENOM" id="CLU_1845242_0_0_1"/>
<proteinExistence type="predicted"/>
<dbReference type="AlphaFoldDB" id="A0A067SX86"/>
<organism evidence="2 3">
    <name type="scientific">Galerina marginata (strain CBS 339.88)</name>
    <dbReference type="NCBI Taxonomy" id="685588"/>
    <lineage>
        <taxon>Eukaryota</taxon>
        <taxon>Fungi</taxon>
        <taxon>Dikarya</taxon>
        <taxon>Basidiomycota</taxon>
        <taxon>Agaricomycotina</taxon>
        <taxon>Agaricomycetes</taxon>
        <taxon>Agaricomycetidae</taxon>
        <taxon>Agaricales</taxon>
        <taxon>Agaricineae</taxon>
        <taxon>Strophariaceae</taxon>
        <taxon>Galerina</taxon>
    </lineage>
</organism>
<gene>
    <name evidence="2" type="ORF">GALMADRAFT_143157</name>
</gene>
<dbReference type="EMBL" id="KL142389">
    <property type="protein sequence ID" value="KDR72309.1"/>
    <property type="molecule type" value="Genomic_DNA"/>
</dbReference>
<reference evidence="3" key="1">
    <citation type="journal article" date="2014" name="Proc. Natl. Acad. Sci. U.S.A.">
        <title>Extensive sampling of basidiomycete genomes demonstrates inadequacy of the white-rot/brown-rot paradigm for wood decay fungi.</title>
        <authorList>
            <person name="Riley R."/>
            <person name="Salamov A.A."/>
            <person name="Brown D.W."/>
            <person name="Nagy L.G."/>
            <person name="Floudas D."/>
            <person name="Held B.W."/>
            <person name="Levasseur A."/>
            <person name="Lombard V."/>
            <person name="Morin E."/>
            <person name="Otillar R."/>
            <person name="Lindquist E.A."/>
            <person name="Sun H."/>
            <person name="LaButti K.M."/>
            <person name="Schmutz J."/>
            <person name="Jabbour D."/>
            <person name="Luo H."/>
            <person name="Baker S.E."/>
            <person name="Pisabarro A.G."/>
            <person name="Walton J.D."/>
            <person name="Blanchette R.A."/>
            <person name="Henrissat B."/>
            <person name="Martin F."/>
            <person name="Cullen D."/>
            <person name="Hibbett D.S."/>
            <person name="Grigoriev I.V."/>
        </authorList>
    </citation>
    <scope>NUCLEOTIDE SEQUENCE [LARGE SCALE GENOMIC DNA]</scope>
    <source>
        <strain evidence="3">CBS 339.88</strain>
    </source>
</reference>
<accession>A0A067SX86</accession>
<sequence>MVDADKNFVIRVDKLARVANPVFNTYINGEYLATIGSQSPLVTPANPPTIDVFIQPLGLLITLTVFDNAKIGDVEKFVQEMRNSGKASFDLNADGTEGETRANGGQSSMPGTGLRPQDAKLMGGFDLDGDGNEGAAILH</sequence>
<keyword evidence="3" id="KW-1185">Reference proteome</keyword>
<name>A0A067SX86_GALM3</name>
<evidence type="ECO:0000313" key="3">
    <source>
        <dbReference type="Proteomes" id="UP000027222"/>
    </source>
</evidence>
<feature type="region of interest" description="Disordered" evidence="1">
    <location>
        <begin position="88"/>
        <end position="117"/>
    </location>
</feature>